<gene>
    <name evidence="2" type="ORF">COEREDRAFT_82565</name>
</gene>
<proteinExistence type="predicted"/>
<dbReference type="AlphaFoldDB" id="A0A2G5B7H2"/>
<evidence type="ECO:0000313" key="2">
    <source>
        <dbReference type="EMBL" id="PIA14677.1"/>
    </source>
</evidence>
<evidence type="ECO:0000256" key="1">
    <source>
        <dbReference type="SAM" id="Coils"/>
    </source>
</evidence>
<feature type="coiled-coil region" evidence="1">
    <location>
        <begin position="16"/>
        <end position="43"/>
    </location>
</feature>
<evidence type="ECO:0000313" key="3">
    <source>
        <dbReference type="Proteomes" id="UP000242474"/>
    </source>
</evidence>
<organism evidence="2 3">
    <name type="scientific">Coemansia reversa (strain ATCC 12441 / NRRL 1564)</name>
    <dbReference type="NCBI Taxonomy" id="763665"/>
    <lineage>
        <taxon>Eukaryota</taxon>
        <taxon>Fungi</taxon>
        <taxon>Fungi incertae sedis</taxon>
        <taxon>Zoopagomycota</taxon>
        <taxon>Kickxellomycotina</taxon>
        <taxon>Kickxellomycetes</taxon>
        <taxon>Kickxellales</taxon>
        <taxon>Kickxellaceae</taxon>
        <taxon>Coemansia</taxon>
    </lineage>
</organism>
<sequence>MDKNEKDDASDGVAGSASLRAENAKLRIECQGAQKQAEMTEENSWALSVTRRNAFVTTTCVHTCVSWI</sequence>
<protein>
    <submittedName>
        <fullName evidence="2">Uncharacterized protein</fullName>
    </submittedName>
</protein>
<keyword evidence="3" id="KW-1185">Reference proteome</keyword>
<keyword evidence="1" id="KW-0175">Coiled coil</keyword>
<accession>A0A2G5B7H2</accession>
<dbReference type="EMBL" id="KZ303514">
    <property type="protein sequence ID" value="PIA14677.1"/>
    <property type="molecule type" value="Genomic_DNA"/>
</dbReference>
<dbReference type="Proteomes" id="UP000242474">
    <property type="component" value="Unassembled WGS sequence"/>
</dbReference>
<reference evidence="2 3" key="1">
    <citation type="journal article" date="2015" name="Genome Biol. Evol.">
        <title>Phylogenomic analyses indicate that early fungi evolved digesting cell walls of algal ancestors of land plants.</title>
        <authorList>
            <person name="Chang Y."/>
            <person name="Wang S."/>
            <person name="Sekimoto S."/>
            <person name="Aerts A.L."/>
            <person name="Choi C."/>
            <person name="Clum A."/>
            <person name="LaButti K.M."/>
            <person name="Lindquist E.A."/>
            <person name="Yee Ngan C."/>
            <person name="Ohm R.A."/>
            <person name="Salamov A.A."/>
            <person name="Grigoriev I.V."/>
            <person name="Spatafora J.W."/>
            <person name="Berbee M.L."/>
        </authorList>
    </citation>
    <scope>NUCLEOTIDE SEQUENCE [LARGE SCALE GENOMIC DNA]</scope>
    <source>
        <strain evidence="2 3">NRRL 1564</strain>
    </source>
</reference>
<name>A0A2G5B7H2_COERN</name>